<evidence type="ECO:0000313" key="2">
    <source>
        <dbReference type="EMBL" id="KAK7949349.1"/>
    </source>
</evidence>
<dbReference type="RefSeq" id="XP_066698855.1">
    <property type="nucleotide sequence ID" value="XM_066846457.1"/>
</dbReference>
<feature type="region of interest" description="Disordered" evidence="1">
    <location>
        <begin position="67"/>
        <end position="89"/>
    </location>
</feature>
<dbReference type="Proteomes" id="UP001391051">
    <property type="component" value="Unassembled WGS sequence"/>
</dbReference>
<protein>
    <submittedName>
        <fullName evidence="2">Uncharacterized protein</fullName>
    </submittedName>
</protein>
<sequence>MCSEKKDGVTFGGLDLQAFPSLKQLSWAGVFLDHVGGLASVLDSVPHQLEKLDLNMYLYYSPDSRNMPDWDSEEESEDGNPDESSLSVS</sequence>
<reference evidence="2 3" key="1">
    <citation type="submission" date="2023-01" db="EMBL/GenBank/DDBJ databases">
        <title>Analysis of 21 Apiospora genomes using comparative genomics revels a genus with tremendous synthesis potential of carbohydrate active enzymes and secondary metabolites.</title>
        <authorList>
            <person name="Sorensen T."/>
        </authorList>
    </citation>
    <scope>NUCLEOTIDE SEQUENCE [LARGE SCALE GENOMIC DNA]</scope>
    <source>
        <strain evidence="2 3">CBS 24483</strain>
    </source>
</reference>
<proteinExistence type="predicted"/>
<dbReference type="EMBL" id="JAQQWE010000006">
    <property type="protein sequence ID" value="KAK7949349.1"/>
    <property type="molecule type" value="Genomic_DNA"/>
</dbReference>
<name>A0ABR1QAB3_9PEZI</name>
<evidence type="ECO:0000256" key="1">
    <source>
        <dbReference type="SAM" id="MobiDB-lite"/>
    </source>
</evidence>
<keyword evidence="3" id="KW-1185">Reference proteome</keyword>
<organism evidence="2 3">
    <name type="scientific">Apiospora aurea</name>
    <dbReference type="NCBI Taxonomy" id="335848"/>
    <lineage>
        <taxon>Eukaryota</taxon>
        <taxon>Fungi</taxon>
        <taxon>Dikarya</taxon>
        <taxon>Ascomycota</taxon>
        <taxon>Pezizomycotina</taxon>
        <taxon>Sordariomycetes</taxon>
        <taxon>Xylariomycetidae</taxon>
        <taxon>Amphisphaeriales</taxon>
        <taxon>Apiosporaceae</taxon>
        <taxon>Apiospora</taxon>
    </lineage>
</organism>
<evidence type="ECO:0000313" key="3">
    <source>
        <dbReference type="Proteomes" id="UP001391051"/>
    </source>
</evidence>
<feature type="compositionally biased region" description="Acidic residues" evidence="1">
    <location>
        <begin position="70"/>
        <end position="81"/>
    </location>
</feature>
<dbReference type="GeneID" id="92079519"/>
<accession>A0ABR1QAB3</accession>
<gene>
    <name evidence="2" type="ORF">PG986_010235</name>
</gene>
<comment type="caution">
    <text evidence="2">The sequence shown here is derived from an EMBL/GenBank/DDBJ whole genome shotgun (WGS) entry which is preliminary data.</text>
</comment>